<name>A0A5B6X0A9_9ROSI</name>
<dbReference type="Proteomes" id="UP000325315">
    <property type="component" value="Unassembled WGS sequence"/>
</dbReference>
<comment type="caution">
    <text evidence="1">The sequence shown here is derived from an EMBL/GenBank/DDBJ whole genome shotgun (WGS) entry which is preliminary data.</text>
</comment>
<organism evidence="1 2">
    <name type="scientific">Gossypium australe</name>
    <dbReference type="NCBI Taxonomy" id="47621"/>
    <lineage>
        <taxon>Eukaryota</taxon>
        <taxon>Viridiplantae</taxon>
        <taxon>Streptophyta</taxon>
        <taxon>Embryophyta</taxon>
        <taxon>Tracheophyta</taxon>
        <taxon>Spermatophyta</taxon>
        <taxon>Magnoliopsida</taxon>
        <taxon>eudicotyledons</taxon>
        <taxon>Gunneridae</taxon>
        <taxon>Pentapetalae</taxon>
        <taxon>rosids</taxon>
        <taxon>malvids</taxon>
        <taxon>Malvales</taxon>
        <taxon>Malvaceae</taxon>
        <taxon>Malvoideae</taxon>
        <taxon>Gossypium</taxon>
    </lineage>
</organism>
<gene>
    <name evidence="1" type="ORF">EPI10_031485</name>
</gene>
<dbReference type="EMBL" id="SMMG02000001">
    <property type="protein sequence ID" value="KAA3487671.1"/>
    <property type="molecule type" value="Genomic_DNA"/>
</dbReference>
<reference evidence="2" key="1">
    <citation type="journal article" date="2019" name="Plant Biotechnol. J.">
        <title>Genome sequencing of the Australian wild diploid species Gossypium australe highlights disease resistance and delayed gland morphogenesis.</title>
        <authorList>
            <person name="Cai Y."/>
            <person name="Cai X."/>
            <person name="Wang Q."/>
            <person name="Wang P."/>
            <person name="Zhang Y."/>
            <person name="Cai C."/>
            <person name="Xu Y."/>
            <person name="Wang K."/>
            <person name="Zhou Z."/>
            <person name="Wang C."/>
            <person name="Geng S."/>
            <person name="Li B."/>
            <person name="Dong Q."/>
            <person name="Hou Y."/>
            <person name="Wang H."/>
            <person name="Ai P."/>
            <person name="Liu Z."/>
            <person name="Yi F."/>
            <person name="Sun M."/>
            <person name="An G."/>
            <person name="Cheng J."/>
            <person name="Zhang Y."/>
            <person name="Shi Q."/>
            <person name="Xie Y."/>
            <person name="Shi X."/>
            <person name="Chang Y."/>
            <person name="Huang F."/>
            <person name="Chen Y."/>
            <person name="Hong S."/>
            <person name="Mi L."/>
            <person name="Sun Q."/>
            <person name="Zhang L."/>
            <person name="Zhou B."/>
            <person name="Peng R."/>
            <person name="Zhang X."/>
            <person name="Liu F."/>
        </authorList>
    </citation>
    <scope>NUCLEOTIDE SEQUENCE [LARGE SCALE GENOMIC DNA]</scope>
    <source>
        <strain evidence="2">cv. PA1801</strain>
    </source>
</reference>
<dbReference type="OrthoDB" id="111931at2759"/>
<dbReference type="AlphaFoldDB" id="A0A5B6X0A9"/>
<sequence>MTQKDLNLRQRRWLELLKEYELVIDYYPRKLTLSDNELKAKPLFLKQIYEAQKCDNELQARRVQCESTTYSDYQIGSDDCLMFQGRICVPKNSELIQEILHEAHNGCLSVYLGSIKMYNDLK</sequence>
<evidence type="ECO:0000313" key="1">
    <source>
        <dbReference type="EMBL" id="KAA3487671.1"/>
    </source>
</evidence>
<proteinExistence type="predicted"/>
<accession>A0A5B6X0A9</accession>
<keyword evidence="2" id="KW-1185">Reference proteome</keyword>
<protein>
    <submittedName>
        <fullName evidence="1">Integrase</fullName>
    </submittedName>
</protein>
<evidence type="ECO:0000313" key="2">
    <source>
        <dbReference type="Proteomes" id="UP000325315"/>
    </source>
</evidence>